<dbReference type="RefSeq" id="WP_184261006.1">
    <property type="nucleotide sequence ID" value="NZ_JACIIX010000001.1"/>
</dbReference>
<dbReference type="AlphaFoldDB" id="A0A7X0DLG2"/>
<evidence type="ECO:0000313" key="2">
    <source>
        <dbReference type="Proteomes" id="UP000544872"/>
    </source>
</evidence>
<name>A0A7X0DLG2_NOVIT</name>
<dbReference type="EMBL" id="JACIIX010000001">
    <property type="protein sequence ID" value="MBB6209119.1"/>
    <property type="molecule type" value="Genomic_DNA"/>
</dbReference>
<sequence length="218" mass="23658">MSISTPSPAPSAPVYSVPAALSDMPEAERQAWRDLTAYVRALRDGVPPLTRILSDLLATPEADNLSDLNGLVNEVTGRLGASLRTMVLSLLPSLGDGIELQASLDDRHLHAVNDLSPATKGALHLLLAPETDMSDQFSILEAIARFVTLWRFTEASARAAWVDPTDSNVLWASVQRMARRVENGDCRLRLNPDGTNTLVLRCPDGPVLAAWTMPKPTR</sequence>
<protein>
    <submittedName>
        <fullName evidence="1">Uncharacterized protein</fullName>
    </submittedName>
</protein>
<comment type="caution">
    <text evidence="1">The sequence shown here is derived from an EMBL/GenBank/DDBJ whole genome shotgun (WGS) entry which is preliminary data.</text>
</comment>
<proteinExistence type="predicted"/>
<accession>A0A7X0DLG2</accession>
<gene>
    <name evidence="1" type="ORF">FHS48_000500</name>
</gene>
<organism evidence="1 2">
    <name type="scientific">Novispirillum itersonii</name>
    <name type="common">Aquaspirillum itersonii</name>
    <dbReference type="NCBI Taxonomy" id="189"/>
    <lineage>
        <taxon>Bacteria</taxon>
        <taxon>Pseudomonadati</taxon>
        <taxon>Pseudomonadota</taxon>
        <taxon>Alphaproteobacteria</taxon>
        <taxon>Rhodospirillales</taxon>
        <taxon>Novispirillaceae</taxon>
        <taxon>Novispirillum</taxon>
    </lineage>
</organism>
<evidence type="ECO:0000313" key="1">
    <source>
        <dbReference type="EMBL" id="MBB6209119.1"/>
    </source>
</evidence>
<dbReference type="Proteomes" id="UP000544872">
    <property type="component" value="Unassembled WGS sequence"/>
</dbReference>
<reference evidence="1 2" key="1">
    <citation type="submission" date="2020-08" db="EMBL/GenBank/DDBJ databases">
        <title>Genomic Encyclopedia of Type Strains, Phase IV (KMG-IV): sequencing the most valuable type-strain genomes for metagenomic binning, comparative biology and taxonomic classification.</title>
        <authorList>
            <person name="Goeker M."/>
        </authorList>
    </citation>
    <scope>NUCLEOTIDE SEQUENCE [LARGE SCALE GENOMIC DNA]</scope>
    <source>
        <strain evidence="1 2">DSM 11590</strain>
    </source>
</reference>
<keyword evidence="2" id="KW-1185">Reference proteome</keyword>